<proteinExistence type="inferred from homology"/>
<feature type="compositionally biased region" description="Polar residues" evidence="5">
    <location>
        <begin position="211"/>
        <end position="222"/>
    </location>
</feature>
<feature type="compositionally biased region" description="Basic and acidic residues" evidence="5">
    <location>
        <begin position="353"/>
        <end position="368"/>
    </location>
</feature>
<evidence type="ECO:0000256" key="2">
    <source>
        <dbReference type="ARBA" id="ARBA00006081"/>
    </source>
</evidence>
<feature type="domain" description="Tify" evidence="6">
    <location>
        <begin position="451"/>
        <end position="475"/>
    </location>
</feature>
<dbReference type="InterPro" id="IPR032308">
    <property type="entry name" value="TDBD"/>
</dbReference>
<reference evidence="8 9" key="2">
    <citation type="submission" date="2025-04" db="UniProtKB">
        <authorList>
            <consortium name="RefSeq"/>
        </authorList>
    </citation>
    <scope>IDENTIFICATION</scope>
    <source>
        <tissue evidence="8 9">Etiolated seedlings</tissue>
    </source>
</reference>
<dbReference type="GO" id="GO:0009867">
    <property type="term" value="P:jasmonic acid mediated signaling pathway"/>
    <property type="evidence" value="ECO:0007669"/>
    <property type="project" value="TreeGrafter"/>
</dbReference>
<dbReference type="GO" id="GO:0005634">
    <property type="term" value="C:nucleus"/>
    <property type="evidence" value="ECO:0007669"/>
    <property type="project" value="UniProtKB-SubCell"/>
</dbReference>
<feature type="compositionally biased region" description="Acidic residues" evidence="5">
    <location>
        <begin position="164"/>
        <end position="173"/>
    </location>
</feature>
<feature type="compositionally biased region" description="Basic and acidic residues" evidence="5">
    <location>
        <begin position="132"/>
        <end position="150"/>
    </location>
</feature>
<dbReference type="STRING" id="3827.A0A1S2Z0W9"/>
<gene>
    <name evidence="8 9" type="primary">LOC101507159</name>
</gene>
<evidence type="ECO:0000313" key="9">
    <source>
        <dbReference type="RefSeq" id="XP_004513023.1"/>
    </source>
</evidence>
<dbReference type="RefSeq" id="XP_073220540.1">
    <property type="nucleotide sequence ID" value="XM_073364439.1"/>
</dbReference>
<dbReference type="PANTHER" id="PTHR31413">
    <property type="entry name" value="AFP HOMOLOG 2"/>
    <property type="match status" value="1"/>
</dbReference>
<evidence type="ECO:0000313" key="7">
    <source>
        <dbReference type="Proteomes" id="UP000087171"/>
    </source>
</evidence>
<dbReference type="OrthoDB" id="1936656at2759"/>
<feature type="region of interest" description="Disordered" evidence="5">
    <location>
        <begin position="132"/>
        <end position="226"/>
    </location>
</feature>
<dbReference type="eggNOG" id="ENOG502QSTR">
    <property type="taxonomic scope" value="Eukaryota"/>
</dbReference>
<dbReference type="RefSeq" id="XP_004513023.1">
    <property type="nucleotide sequence ID" value="XM_004512966.3"/>
</dbReference>
<dbReference type="PANTHER" id="PTHR31413:SF12">
    <property type="entry name" value="AFP HOMOLOG 2"/>
    <property type="match status" value="1"/>
</dbReference>
<feature type="region of interest" description="Disordered" evidence="5">
    <location>
        <begin position="1"/>
        <end position="74"/>
    </location>
</feature>
<evidence type="ECO:0000313" key="8">
    <source>
        <dbReference type="RefSeq" id="XP_004513022.1"/>
    </source>
</evidence>
<evidence type="ECO:0000259" key="6">
    <source>
        <dbReference type="Pfam" id="PF16135"/>
    </source>
</evidence>
<name>A0A1S2Z0W9_CICAR</name>
<organism evidence="7 9">
    <name type="scientific">Cicer arietinum</name>
    <name type="common">Chickpea</name>
    <name type="synonym">Garbanzo</name>
    <dbReference type="NCBI Taxonomy" id="3827"/>
    <lineage>
        <taxon>Eukaryota</taxon>
        <taxon>Viridiplantae</taxon>
        <taxon>Streptophyta</taxon>
        <taxon>Embryophyta</taxon>
        <taxon>Tracheophyta</taxon>
        <taxon>Spermatophyta</taxon>
        <taxon>Magnoliopsida</taxon>
        <taxon>eudicotyledons</taxon>
        <taxon>Gunneridae</taxon>
        <taxon>Pentapetalae</taxon>
        <taxon>rosids</taxon>
        <taxon>fabids</taxon>
        <taxon>Fabales</taxon>
        <taxon>Fabaceae</taxon>
        <taxon>Papilionoideae</taxon>
        <taxon>50 kb inversion clade</taxon>
        <taxon>NPAAA clade</taxon>
        <taxon>Hologalegina</taxon>
        <taxon>IRL clade</taxon>
        <taxon>Cicereae</taxon>
        <taxon>Cicer</taxon>
    </lineage>
</organism>
<feature type="compositionally biased region" description="Polar residues" evidence="5">
    <location>
        <begin position="370"/>
        <end position="385"/>
    </location>
</feature>
<feature type="compositionally biased region" description="Basic and acidic residues" evidence="5">
    <location>
        <begin position="386"/>
        <end position="396"/>
    </location>
</feature>
<keyword evidence="7" id="KW-1185">Reference proteome</keyword>
<dbReference type="AlphaFoldDB" id="A0A1S2Z0W9"/>
<feature type="region of interest" description="Disordered" evidence="5">
    <location>
        <begin position="474"/>
        <end position="497"/>
    </location>
</feature>
<dbReference type="GeneID" id="101507159"/>
<evidence type="ECO:0000256" key="4">
    <source>
        <dbReference type="RuleBase" id="RU369029"/>
    </source>
</evidence>
<dbReference type="RefSeq" id="XP_004513022.1">
    <property type="nucleotide sequence ID" value="XM_004512965.3"/>
</dbReference>
<keyword evidence="3 4" id="KW-0539">Nucleus</keyword>
<dbReference type="Pfam" id="PF16135">
    <property type="entry name" value="TDBD"/>
    <property type="match status" value="1"/>
</dbReference>
<feature type="compositionally biased region" description="Polar residues" evidence="5">
    <location>
        <begin position="487"/>
        <end position="497"/>
    </location>
</feature>
<sequence length="497" mass="53248">MEDESGIELSLGLSCGGSSTKPKSKNGSSSDTRAEEAGRGGKMVDDFKSMFNTDPQKPESIAGTRRSDSSKPEENFFSDLSKVKEDNASLNLNGRGYLVANNNNNNKPIEIEENKRLEVVNKRRMSFDDIRNQKKHDSDVHHVDMHDRARTSHISLTEDGSTAENEDVADSEADNSTSRPLSHHSDGSKGFIRVGGASSDAPKEVRGVADSSANGQKRYTPSTEKDFKHANMNYSGASFSAQQVNMMMGVPYSTVKESNLVGGPNPQMPGVMHVMPTSTGERAGAQSVSNGSLPMMFGYSSVQLPMLDKDSSWGLASRPQQLHPSFAGRGPTNSASAALHLNNISEAMPYEGRPLERTKGDGKQRAAEESSFSQPEDMKGSSTNLRAKDVSEHSKGEGSTIDFSNIKPGLAADVKFGGCGSYPNLPWVSTTGSNGRTISGVTYRYSTNQIRIVCACHGSHMTPEDFVRHANDDQANSDGNAVLGTVANGNPGASSHS</sequence>
<dbReference type="GO" id="GO:0045892">
    <property type="term" value="P:negative regulation of DNA-templated transcription"/>
    <property type="evidence" value="ECO:0007669"/>
    <property type="project" value="TreeGrafter"/>
</dbReference>
<evidence type="ECO:0000256" key="5">
    <source>
        <dbReference type="SAM" id="MobiDB-lite"/>
    </source>
</evidence>
<protein>
    <recommendedName>
        <fullName evidence="4">Ninja-family protein</fullName>
    </recommendedName>
    <alternativeName>
        <fullName evidence="4">ABI-binding protein</fullName>
    </alternativeName>
</protein>
<evidence type="ECO:0000256" key="1">
    <source>
        <dbReference type="ARBA" id="ARBA00004123"/>
    </source>
</evidence>
<feature type="compositionally biased region" description="Basic and acidic residues" evidence="5">
    <location>
        <begin position="65"/>
        <end position="74"/>
    </location>
</feature>
<dbReference type="PaxDb" id="3827-XP_004513022.1"/>
<reference evidence="7" key="1">
    <citation type="journal article" date="2013" name="Nat. Biotechnol.">
        <title>Draft genome sequence of chickpea (Cicer arietinum) provides a resource for trait improvement.</title>
        <authorList>
            <person name="Varshney R.K."/>
            <person name="Song C."/>
            <person name="Saxena R.K."/>
            <person name="Azam S."/>
            <person name="Yu S."/>
            <person name="Sharpe A.G."/>
            <person name="Cannon S."/>
            <person name="Baek J."/>
            <person name="Rosen B.D."/>
            <person name="Tar'an B."/>
            <person name="Millan T."/>
            <person name="Zhang X."/>
            <person name="Ramsay L.D."/>
            <person name="Iwata A."/>
            <person name="Wang Y."/>
            <person name="Nelson W."/>
            <person name="Farmer A.D."/>
            <person name="Gaur P.M."/>
            <person name="Soderlund C."/>
            <person name="Penmetsa R.V."/>
            <person name="Xu C."/>
            <person name="Bharti A.K."/>
            <person name="He W."/>
            <person name="Winter P."/>
            <person name="Zhao S."/>
            <person name="Hane J.K."/>
            <person name="Carrasquilla-Garcia N."/>
            <person name="Condie J.A."/>
            <person name="Upadhyaya H.D."/>
            <person name="Luo M.C."/>
            <person name="Thudi M."/>
            <person name="Gowda C.L."/>
            <person name="Singh N.P."/>
            <person name="Lichtenzveig J."/>
            <person name="Gali K.K."/>
            <person name="Rubio J."/>
            <person name="Nadarajan N."/>
            <person name="Dolezel J."/>
            <person name="Bansal K.C."/>
            <person name="Xu X."/>
            <person name="Edwards D."/>
            <person name="Zhang G."/>
            <person name="Kahl G."/>
            <person name="Gil J."/>
            <person name="Singh K.B."/>
            <person name="Datta S.K."/>
            <person name="Jackson S.A."/>
            <person name="Wang J."/>
            <person name="Cook D.R."/>
        </authorList>
    </citation>
    <scope>NUCLEOTIDE SEQUENCE [LARGE SCALE GENOMIC DNA]</scope>
    <source>
        <strain evidence="7">cv. CDC Frontier</strain>
    </source>
</reference>
<comment type="subcellular location">
    <subcellularLocation>
        <location evidence="1 4">Nucleus</location>
    </subcellularLocation>
</comment>
<dbReference type="RefSeq" id="XP_073220541.1">
    <property type="nucleotide sequence ID" value="XM_073364440.1"/>
</dbReference>
<feature type="compositionally biased region" description="Low complexity" evidence="5">
    <location>
        <begin position="7"/>
        <end position="19"/>
    </location>
</feature>
<comment type="function">
    <text evidence="4">Acts as a negative regulator of abscisic acid (ABA) response.</text>
</comment>
<evidence type="ECO:0000256" key="3">
    <source>
        <dbReference type="ARBA" id="ARBA00023242"/>
    </source>
</evidence>
<dbReference type="KEGG" id="cam:101507159"/>
<feature type="region of interest" description="Disordered" evidence="5">
    <location>
        <begin position="347"/>
        <end position="404"/>
    </location>
</feature>
<accession>A0A1S2Z0W9</accession>
<dbReference type="InterPro" id="IPR031307">
    <property type="entry name" value="Ninja_fam"/>
</dbReference>
<feature type="compositionally biased region" description="Basic and acidic residues" evidence="5">
    <location>
        <begin position="32"/>
        <end position="48"/>
    </location>
</feature>
<comment type="similarity">
    <text evidence="2 4">Belongs to the Ninja family.</text>
</comment>
<feature type="compositionally biased region" description="Polar residues" evidence="5">
    <location>
        <begin position="152"/>
        <end position="163"/>
    </location>
</feature>
<dbReference type="Proteomes" id="UP000087171">
    <property type="component" value="Chromosome Ca8"/>
</dbReference>